<evidence type="ECO:0000313" key="5">
    <source>
        <dbReference type="EMBL" id="PHT96076.1"/>
    </source>
</evidence>
<evidence type="ECO:0000256" key="3">
    <source>
        <dbReference type="ARBA" id="ARBA00023008"/>
    </source>
</evidence>
<organism evidence="5 6">
    <name type="scientific">Capsicum annuum</name>
    <name type="common">Capsicum pepper</name>
    <dbReference type="NCBI Taxonomy" id="4072"/>
    <lineage>
        <taxon>Eukaryota</taxon>
        <taxon>Viridiplantae</taxon>
        <taxon>Streptophyta</taxon>
        <taxon>Embryophyta</taxon>
        <taxon>Tracheophyta</taxon>
        <taxon>Spermatophyta</taxon>
        <taxon>Magnoliopsida</taxon>
        <taxon>eudicotyledons</taxon>
        <taxon>Gunneridae</taxon>
        <taxon>Pentapetalae</taxon>
        <taxon>asterids</taxon>
        <taxon>lamiids</taxon>
        <taxon>Solanales</taxon>
        <taxon>Solanaceae</taxon>
        <taxon>Solanoideae</taxon>
        <taxon>Capsiceae</taxon>
        <taxon>Capsicum</taxon>
    </lineage>
</organism>
<dbReference type="PROSITE" id="PS00080">
    <property type="entry name" value="MULTICOPPER_OXIDASE2"/>
    <property type="match status" value="1"/>
</dbReference>
<dbReference type="InterPro" id="IPR033138">
    <property type="entry name" value="Cu_oxidase_CS"/>
</dbReference>
<name>A0A2G3APB6_CAPAN</name>
<comment type="caution">
    <text evidence="5">The sequence shown here is derived from an EMBL/GenBank/DDBJ whole genome shotgun (WGS) entry which is preliminary data.</text>
</comment>
<dbReference type="STRING" id="4072.A0A2G3APB6"/>
<gene>
    <name evidence="5" type="ORF">T459_03958</name>
</gene>
<dbReference type="EMBL" id="AYRZ02000001">
    <property type="protein sequence ID" value="PHT96076.1"/>
    <property type="molecule type" value="Genomic_DNA"/>
</dbReference>
<comment type="similarity">
    <text evidence="1">Belongs to the multicopper oxidase family.</text>
</comment>
<dbReference type="PROSITE" id="PS00079">
    <property type="entry name" value="MULTICOPPER_OXIDASE1"/>
    <property type="match status" value="1"/>
</dbReference>
<dbReference type="GO" id="GO:0016491">
    <property type="term" value="F:oxidoreductase activity"/>
    <property type="evidence" value="ECO:0007669"/>
    <property type="project" value="InterPro"/>
</dbReference>
<feature type="domain" description="Plastocyanin-like" evidence="4">
    <location>
        <begin position="50"/>
        <end position="77"/>
    </location>
</feature>
<reference evidence="5 6" key="1">
    <citation type="journal article" date="2014" name="Nat. Genet.">
        <title>Genome sequence of the hot pepper provides insights into the evolution of pungency in Capsicum species.</title>
        <authorList>
            <person name="Kim S."/>
            <person name="Park M."/>
            <person name="Yeom S.I."/>
            <person name="Kim Y.M."/>
            <person name="Lee J.M."/>
            <person name="Lee H.A."/>
            <person name="Seo E."/>
            <person name="Choi J."/>
            <person name="Cheong K."/>
            <person name="Kim K.T."/>
            <person name="Jung K."/>
            <person name="Lee G.W."/>
            <person name="Oh S.K."/>
            <person name="Bae C."/>
            <person name="Kim S.B."/>
            <person name="Lee H.Y."/>
            <person name="Kim S.Y."/>
            <person name="Kim M.S."/>
            <person name="Kang B.C."/>
            <person name="Jo Y.D."/>
            <person name="Yang H.B."/>
            <person name="Jeong H.J."/>
            <person name="Kang W.H."/>
            <person name="Kwon J.K."/>
            <person name="Shin C."/>
            <person name="Lim J.Y."/>
            <person name="Park J.H."/>
            <person name="Huh J.H."/>
            <person name="Kim J.S."/>
            <person name="Kim B.D."/>
            <person name="Cohen O."/>
            <person name="Paran I."/>
            <person name="Suh M.C."/>
            <person name="Lee S.B."/>
            <person name="Kim Y.K."/>
            <person name="Shin Y."/>
            <person name="Noh S.J."/>
            <person name="Park J."/>
            <person name="Seo Y.S."/>
            <person name="Kwon S.Y."/>
            <person name="Kim H.A."/>
            <person name="Park J.M."/>
            <person name="Kim H.J."/>
            <person name="Choi S.B."/>
            <person name="Bosland P.W."/>
            <person name="Reeves G."/>
            <person name="Jo S.H."/>
            <person name="Lee B.W."/>
            <person name="Cho H.T."/>
            <person name="Choi H.S."/>
            <person name="Lee M.S."/>
            <person name="Yu Y."/>
            <person name="Do Choi Y."/>
            <person name="Park B.S."/>
            <person name="van Deynze A."/>
            <person name="Ashrafi H."/>
            <person name="Hill T."/>
            <person name="Kim W.T."/>
            <person name="Pai H.S."/>
            <person name="Ahn H.K."/>
            <person name="Yeam I."/>
            <person name="Giovannoni J.J."/>
            <person name="Rose J.K."/>
            <person name="Sorensen I."/>
            <person name="Lee S.J."/>
            <person name="Kim R.W."/>
            <person name="Choi I.Y."/>
            <person name="Choi B.S."/>
            <person name="Lim J.S."/>
            <person name="Lee Y.H."/>
            <person name="Choi D."/>
        </authorList>
    </citation>
    <scope>NUCLEOTIDE SEQUENCE [LARGE SCALE GENOMIC DNA]</scope>
    <source>
        <strain evidence="6">cv. CM334</strain>
    </source>
</reference>
<dbReference type="Gene3D" id="2.60.40.420">
    <property type="entry name" value="Cupredoxins - blue copper proteins"/>
    <property type="match status" value="1"/>
</dbReference>
<dbReference type="InterPro" id="IPR011706">
    <property type="entry name" value="Cu-oxidase_C"/>
</dbReference>
<evidence type="ECO:0000256" key="1">
    <source>
        <dbReference type="ARBA" id="ARBA00010609"/>
    </source>
</evidence>
<keyword evidence="2" id="KW-0479">Metal-binding</keyword>
<dbReference type="Proteomes" id="UP000222542">
    <property type="component" value="Unassembled WGS sequence"/>
</dbReference>
<keyword evidence="6" id="KW-1185">Reference proteome</keyword>
<dbReference type="InterPro" id="IPR002355">
    <property type="entry name" value="Cu_oxidase_Cu_BS"/>
</dbReference>
<evidence type="ECO:0000256" key="2">
    <source>
        <dbReference type="ARBA" id="ARBA00022723"/>
    </source>
</evidence>
<sequence length="94" mass="11101">MNNISFVNPSIDILESYYYHVKGVLIGKNFPRFPLSTIRIQLHCPYPIYASGVWFLHCHFERHLTWGMNTVFIVREGKHREEQLLPRPSDMPPC</sequence>
<reference evidence="5 6" key="2">
    <citation type="journal article" date="2017" name="Genome Biol.">
        <title>New reference genome sequences of hot pepper reveal the massive evolution of plant disease-resistance genes by retroduplication.</title>
        <authorList>
            <person name="Kim S."/>
            <person name="Park J."/>
            <person name="Yeom S.I."/>
            <person name="Kim Y.M."/>
            <person name="Seo E."/>
            <person name="Kim K.T."/>
            <person name="Kim M.S."/>
            <person name="Lee J.M."/>
            <person name="Cheong K."/>
            <person name="Shin H.S."/>
            <person name="Kim S.B."/>
            <person name="Han K."/>
            <person name="Lee J."/>
            <person name="Park M."/>
            <person name="Lee H.A."/>
            <person name="Lee H.Y."/>
            <person name="Lee Y."/>
            <person name="Oh S."/>
            <person name="Lee J.H."/>
            <person name="Choi E."/>
            <person name="Choi E."/>
            <person name="Lee S.E."/>
            <person name="Jeon J."/>
            <person name="Kim H."/>
            <person name="Choi G."/>
            <person name="Song H."/>
            <person name="Lee J."/>
            <person name="Lee S.C."/>
            <person name="Kwon J.K."/>
            <person name="Lee H.Y."/>
            <person name="Koo N."/>
            <person name="Hong Y."/>
            <person name="Kim R.W."/>
            <person name="Kang W.H."/>
            <person name="Huh J.H."/>
            <person name="Kang B.C."/>
            <person name="Yang T.J."/>
            <person name="Lee Y.H."/>
            <person name="Bennetzen J.L."/>
            <person name="Choi D."/>
        </authorList>
    </citation>
    <scope>NUCLEOTIDE SEQUENCE [LARGE SCALE GENOMIC DNA]</scope>
    <source>
        <strain evidence="6">cv. CM334</strain>
    </source>
</reference>
<dbReference type="GO" id="GO:0005507">
    <property type="term" value="F:copper ion binding"/>
    <property type="evidence" value="ECO:0007669"/>
    <property type="project" value="InterPro"/>
</dbReference>
<dbReference type="SUPFAM" id="SSF49503">
    <property type="entry name" value="Cupredoxins"/>
    <property type="match status" value="1"/>
</dbReference>
<evidence type="ECO:0000259" key="4">
    <source>
        <dbReference type="Pfam" id="PF07731"/>
    </source>
</evidence>
<dbReference type="Pfam" id="PF07731">
    <property type="entry name" value="Cu-oxidase_2"/>
    <property type="match status" value="1"/>
</dbReference>
<dbReference type="Gramene" id="PHT96076">
    <property type="protein sequence ID" value="PHT96076"/>
    <property type="gene ID" value="T459_03958"/>
</dbReference>
<dbReference type="AlphaFoldDB" id="A0A2G3APB6"/>
<proteinExistence type="inferred from homology"/>
<accession>A0A2G3APB6</accession>
<keyword evidence="3" id="KW-0186">Copper</keyword>
<dbReference type="InterPro" id="IPR008972">
    <property type="entry name" value="Cupredoxin"/>
</dbReference>
<evidence type="ECO:0000313" key="6">
    <source>
        <dbReference type="Proteomes" id="UP000222542"/>
    </source>
</evidence>
<dbReference type="SMR" id="A0A2G3APB6"/>
<protein>
    <recommendedName>
        <fullName evidence="4">Plastocyanin-like domain-containing protein</fullName>
    </recommendedName>
</protein>